<evidence type="ECO:0000256" key="4">
    <source>
        <dbReference type="ARBA" id="ARBA00022833"/>
    </source>
</evidence>
<dbReference type="PANTHER" id="PTHR42940:SF8">
    <property type="entry name" value="VACUOLAR PROTEIN SORTING-ASSOCIATED PROTEIN 11"/>
    <property type="match status" value="1"/>
</dbReference>
<protein>
    <submittedName>
        <fullName evidence="8">Alcohol dehydrogenase</fullName>
    </submittedName>
</protein>
<comment type="similarity">
    <text evidence="2">Belongs to the zinc-containing alcohol dehydrogenase family.</text>
</comment>
<keyword evidence="6" id="KW-0520">NAD</keyword>
<dbReference type="InterPro" id="IPR013154">
    <property type="entry name" value="ADH-like_N"/>
</dbReference>
<dbReference type="InterPro" id="IPR020843">
    <property type="entry name" value="ER"/>
</dbReference>
<organism evidence="8 9">
    <name type="scientific">Diplodia seriata</name>
    <dbReference type="NCBI Taxonomy" id="420778"/>
    <lineage>
        <taxon>Eukaryota</taxon>
        <taxon>Fungi</taxon>
        <taxon>Dikarya</taxon>
        <taxon>Ascomycota</taxon>
        <taxon>Pezizomycotina</taxon>
        <taxon>Dothideomycetes</taxon>
        <taxon>Dothideomycetes incertae sedis</taxon>
        <taxon>Botryosphaeriales</taxon>
        <taxon>Botryosphaeriaceae</taxon>
        <taxon>Diplodia</taxon>
    </lineage>
</organism>
<dbReference type="AlphaFoldDB" id="A0A1S8BHV1"/>
<accession>A0A1S8BHV1</accession>
<dbReference type="Gene3D" id="3.40.50.720">
    <property type="entry name" value="NAD(P)-binding Rossmann-like Domain"/>
    <property type="match status" value="1"/>
</dbReference>
<evidence type="ECO:0000313" key="9">
    <source>
        <dbReference type="Proteomes" id="UP000190776"/>
    </source>
</evidence>
<sequence>MSADAIPDSMLACQVVEVHTSPGPKPPATPILTTLQFNKPYKIHRIPVPKHSLGPHDLLVKIAVASLCHTDSMVLRGTFTPPLPCTASHEGAGTVALCGSDVTSFQPGDRVMCGLYLHPCATCADCLAGAPQYCPRSAGAVGVHTHGAFAEYARVDARTAVRLPPAVSFATAAPLACAGCTIYRGVVAATGLVAGQCVCLVGAGGGLGHLGVQFAKARGLRVVAVDARDEGLALAREAGADVVVDARGGKEKVVDEVQRVTGGAGADATVTISDARDASALACAVTKVHGLMVQIAQPDEVAVPFHELVFRDIRIHGSLVCSPEEAREMMKVVAENGISVKTNPVHGLDEIPKLLELVRSGKMAGKGIVIVDPAQIEHEKTIGATI</sequence>
<name>A0A1S8BHV1_9PEZI</name>
<evidence type="ECO:0000256" key="3">
    <source>
        <dbReference type="ARBA" id="ARBA00022723"/>
    </source>
</evidence>
<reference evidence="8 9" key="1">
    <citation type="submission" date="2017-01" db="EMBL/GenBank/DDBJ databases">
        <title>Draft genome sequence of Diplodia seriata F98.1, a fungal species involved in grapevine trunk diseases.</title>
        <authorList>
            <person name="Robert-Siegwald G."/>
            <person name="Vallet J."/>
            <person name="Abou-Mansour E."/>
            <person name="Xu J."/>
            <person name="Rey P."/>
            <person name="Bertsch C."/>
            <person name="Rego C."/>
            <person name="Larignon P."/>
            <person name="Fontaine F."/>
            <person name="Lebrun M.-H."/>
        </authorList>
    </citation>
    <scope>NUCLEOTIDE SEQUENCE [LARGE SCALE GENOMIC DNA]</scope>
    <source>
        <strain evidence="8 9">F98.1</strain>
    </source>
</reference>
<evidence type="ECO:0000256" key="5">
    <source>
        <dbReference type="ARBA" id="ARBA00023002"/>
    </source>
</evidence>
<dbReference type="InterPro" id="IPR036291">
    <property type="entry name" value="NAD(P)-bd_dom_sf"/>
</dbReference>
<dbReference type="FunFam" id="3.40.50.720:FF:000039">
    <property type="entry name" value="Alcohol dehydrogenase AdhP"/>
    <property type="match status" value="1"/>
</dbReference>
<dbReference type="OrthoDB" id="256333at2759"/>
<dbReference type="EMBL" id="MSZU01000077">
    <property type="protein sequence ID" value="OMP86888.1"/>
    <property type="molecule type" value="Genomic_DNA"/>
</dbReference>
<dbReference type="InterPro" id="IPR013149">
    <property type="entry name" value="ADH-like_C"/>
</dbReference>
<keyword evidence="5" id="KW-0560">Oxidoreductase</keyword>
<dbReference type="PANTHER" id="PTHR42940">
    <property type="entry name" value="ALCOHOL DEHYDROGENASE 1-RELATED"/>
    <property type="match status" value="1"/>
</dbReference>
<dbReference type="GO" id="GO:0005737">
    <property type="term" value="C:cytoplasm"/>
    <property type="evidence" value="ECO:0007669"/>
    <property type="project" value="TreeGrafter"/>
</dbReference>
<proteinExistence type="inferred from homology"/>
<keyword evidence="3" id="KW-0479">Metal-binding</keyword>
<comment type="caution">
    <text evidence="8">The sequence shown here is derived from an EMBL/GenBank/DDBJ whole genome shotgun (WGS) entry which is preliminary data.</text>
</comment>
<evidence type="ECO:0000313" key="8">
    <source>
        <dbReference type="EMBL" id="OMP86888.1"/>
    </source>
</evidence>
<keyword evidence="4" id="KW-0862">Zinc</keyword>
<dbReference type="Gene3D" id="3.90.180.10">
    <property type="entry name" value="Medium-chain alcohol dehydrogenases, catalytic domain"/>
    <property type="match status" value="1"/>
</dbReference>
<dbReference type="InterPro" id="IPR011032">
    <property type="entry name" value="GroES-like_sf"/>
</dbReference>
<dbReference type="GO" id="GO:0046872">
    <property type="term" value="F:metal ion binding"/>
    <property type="evidence" value="ECO:0007669"/>
    <property type="project" value="UniProtKB-KW"/>
</dbReference>
<evidence type="ECO:0000259" key="7">
    <source>
        <dbReference type="SMART" id="SM00829"/>
    </source>
</evidence>
<dbReference type="Pfam" id="PF08240">
    <property type="entry name" value="ADH_N"/>
    <property type="match status" value="1"/>
</dbReference>
<dbReference type="GO" id="GO:0004022">
    <property type="term" value="F:alcohol dehydrogenase (NAD+) activity"/>
    <property type="evidence" value="ECO:0007669"/>
    <property type="project" value="TreeGrafter"/>
</dbReference>
<evidence type="ECO:0000256" key="1">
    <source>
        <dbReference type="ARBA" id="ARBA00001947"/>
    </source>
</evidence>
<dbReference type="STRING" id="420778.A0A1S8BHV1"/>
<dbReference type="Pfam" id="PF00107">
    <property type="entry name" value="ADH_zinc_N"/>
    <property type="match status" value="1"/>
</dbReference>
<dbReference type="SMART" id="SM00829">
    <property type="entry name" value="PKS_ER"/>
    <property type="match status" value="1"/>
</dbReference>
<dbReference type="SUPFAM" id="SSF51735">
    <property type="entry name" value="NAD(P)-binding Rossmann-fold domains"/>
    <property type="match status" value="1"/>
</dbReference>
<dbReference type="Proteomes" id="UP000190776">
    <property type="component" value="Unassembled WGS sequence"/>
</dbReference>
<comment type="cofactor">
    <cofactor evidence="1">
        <name>Zn(2+)</name>
        <dbReference type="ChEBI" id="CHEBI:29105"/>
    </cofactor>
</comment>
<dbReference type="SUPFAM" id="SSF50129">
    <property type="entry name" value="GroES-like"/>
    <property type="match status" value="1"/>
</dbReference>
<evidence type="ECO:0000256" key="6">
    <source>
        <dbReference type="ARBA" id="ARBA00023027"/>
    </source>
</evidence>
<evidence type="ECO:0000256" key="2">
    <source>
        <dbReference type="ARBA" id="ARBA00008072"/>
    </source>
</evidence>
<feature type="domain" description="Enoyl reductase (ER)" evidence="7">
    <location>
        <begin position="38"/>
        <end position="369"/>
    </location>
</feature>
<gene>
    <name evidence="8" type="ORF">BK809_0000563</name>
</gene>